<dbReference type="EMBL" id="JBHFFA010000002">
    <property type="protein sequence ID" value="KAL2643826.1"/>
    <property type="molecule type" value="Genomic_DNA"/>
</dbReference>
<accession>A0ABD1Z7S1</accession>
<keyword evidence="2" id="KW-1185">Reference proteome</keyword>
<name>A0ABD1Z7S1_9MARC</name>
<comment type="caution">
    <text evidence="1">The sequence shown here is derived from an EMBL/GenBank/DDBJ whole genome shotgun (WGS) entry which is preliminary data.</text>
</comment>
<proteinExistence type="predicted"/>
<evidence type="ECO:0000313" key="2">
    <source>
        <dbReference type="Proteomes" id="UP001605036"/>
    </source>
</evidence>
<organism evidence="1 2">
    <name type="scientific">Riccia fluitans</name>
    <dbReference type="NCBI Taxonomy" id="41844"/>
    <lineage>
        <taxon>Eukaryota</taxon>
        <taxon>Viridiplantae</taxon>
        <taxon>Streptophyta</taxon>
        <taxon>Embryophyta</taxon>
        <taxon>Marchantiophyta</taxon>
        <taxon>Marchantiopsida</taxon>
        <taxon>Marchantiidae</taxon>
        <taxon>Marchantiales</taxon>
        <taxon>Ricciaceae</taxon>
        <taxon>Riccia</taxon>
    </lineage>
</organism>
<dbReference type="AlphaFoldDB" id="A0ABD1Z7S1"/>
<protein>
    <submittedName>
        <fullName evidence="1">Uncharacterized protein</fullName>
    </submittedName>
</protein>
<sequence>MVSSPSLLPRLRISVSDLPLPWVDLRGAHGLDTRALGITSLSIRFSFLNASFDFCFESAAGVTCRFSTENSDLRFLSLAVVSRVSVKSTMRKRFQCLKYHHLSAEALNRISSYNGSCETEGIVDG</sequence>
<dbReference type="Proteomes" id="UP001605036">
    <property type="component" value="Unassembled WGS sequence"/>
</dbReference>
<gene>
    <name evidence="1" type="ORF">R1flu_011413</name>
</gene>
<reference evidence="1 2" key="1">
    <citation type="submission" date="2024-09" db="EMBL/GenBank/DDBJ databases">
        <title>Chromosome-scale assembly of Riccia fluitans.</title>
        <authorList>
            <person name="Paukszto L."/>
            <person name="Sawicki J."/>
            <person name="Karawczyk K."/>
            <person name="Piernik-Szablinska J."/>
            <person name="Szczecinska M."/>
            <person name="Mazdziarz M."/>
        </authorList>
    </citation>
    <scope>NUCLEOTIDE SEQUENCE [LARGE SCALE GENOMIC DNA]</scope>
    <source>
        <strain evidence="1">Rf_01</strain>
        <tissue evidence="1">Aerial parts of the thallus</tissue>
    </source>
</reference>
<evidence type="ECO:0000313" key="1">
    <source>
        <dbReference type="EMBL" id="KAL2643826.1"/>
    </source>
</evidence>